<dbReference type="AlphaFoldDB" id="A0AAV2JTE3"/>
<dbReference type="GO" id="GO:0005737">
    <property type="term" value="C:cytoplasm"/>
    <property type="evidence" value="ECO:0007669"/>
    <property type="project" value="UniProtKB-SubCell"/>
</dbReference>
<dbReference type="PROSITE" id="PS00630">
    <property type="entry name" value="IMP_2"/>
    <property type="match status" value="1"/>
</dbReference>
<comment type="catalytic activity">
    <reaction evidence="15">
        <text>D-glucose 6-phosphate + H2O = D-glucose + phosphate</text>
        <dbReference type="Rhea" id="RHEA:16689"/>
        <dbReference type="ChEBI" id="CHEBI:4167"/>
        <dbReference type="ChEBI" id="CHEBI:15377"/>
        <dbReference type="ChEBI" id="CHEBI:43474"/>
        <dbReference type="ChEBI" id="CHEBI:61548"/>
    </reaction>
    <physiologicalReaction direction="left-to-right" evidence="15">
        <dbReference type="Rhea" id="RHEA:16690"/>
    </physiologicalReaction>
</comment>
<comment type="catalytic activity">
    <reaction evidence="20">
        <text>a myo-inositol phosphate + H2O = myo-inositol + phosphate</text>
        <dbReference type="Rhea" id="RHEA:24056"/>
        <dbReference type="ChEBI" id="CHEBI:15377"/>
        <dbReference type="ChEBI" id="CHEBI:17268"/>
        <dbReference type="ChEBI" id="CHEBI:43474"/>
        <dbReference type="ChEBI" id="CHEBI:84139"/>
        <dbReference type="EC" id="3.1.3.25"/>
    </reaction>
    <physiologicalReaction direction="left-to-right" evidence="20">
        <dbReference type="Rhea" id="RHEA:24057"/>
    </physiologicalReaction>
</comment>
<evidence type="ECO:0000256" key="15">
    <source>
        <dbReference type="ARBA" id="ARBA00049888"/>
    </source>
</evidence>
<dbReference type="Gene3D" id="3.40.190.80">
    <property type="match status" value="1"/>
</dbReference>
<evidence type="ECO:0000256" key="8">
    <source>
        <dbReference type="ARBA" id="ARBA00022723"/>
    </source>
</evidence>
<evidence type="ECO:0000256" key="1">
    <source>
        <dbReference type="ARBA" id="ARBA00001946"/>
    </source>
</evidence>
<comment type="catalytic activity">
    <reaction evidence="16">
        <text>alpha-D-galactose 1-phosphate + H2O = D-galactose + phosphate</text>
        <dbReference type="Rhea" id="RHEA:29315"/>
        <dbReference type="ChEBI" id="CHEBI:4139"/>
        <dbReference type="ChEBI" id="CHEBI:15377"/>
        <dbReference type="ChEBI" id="CHEBI:43474"/>
        <dbReference type="ChEBI" id="CHEBI:58336"/>
        <dbReference type="EC" id="3.1.3.94"/>
    </reaction>
    <physiologicalReaction direction="left-to-right" evidence="16">
        <dbReference type="Rhea" id="RHEA:29316"/>
    </physiologicalReaction>
</comment>
<feature type="binding site" evidence="25">
    <location>
        <position position="110"/>
    </location>
    <ligand>
        <name>Mg(2+)</name>
        <dbReference type="ChEBI" id="CHEBI:18420"/>
        <label>1</label>
        <note>catalytic</note>
    </ligand>
</feature>
<comment type="similarity">
    <text evidence="4 26">Belongs to the inositol monophosphatase superfamily.</text>
</comment>
<evidence type="ECO:0000256" key="18">
    <source>
        <dbReference type="ARBA" id="ARBA00049898"/>
    </source>
</evidence>
<keyword evidence="9 26" id="KW-0378">Hydrolase</keyword>
<proteinExistence type="inferred from homology"/>
<dbReference type="FunFam" id="3.40.190.80:FF:000002">
    <property type="entry name" value="Inositol-1-monophosphatase"/>
    <property type="match status" value="1"/>
</dbReference>
<evidence type="ECO:0000256" key="7">
    <source>
        <dbReference type="ARBA" id="ARBA00022671"/>
    </source>
</evidence>
<evidence type="ECO:0000256" key="10">
    <source>
        <dbReference type="ARBA" id="ARBA00022842"/>
    </source>
</evidence>
<dbReference type="GO" id="GO:0046854">
    <property type="term" value="P:phosphatidylinositol phosphate biosynthetic process"/>
    <property type="evidence" value="ECO:0007669"/>
    <property type="project" value="InterPro"/>
</dbReference>
<dbReference type="PANTHER" id="PTHR20854:SF26">
    <property type="entry name" value="INOSITOL MONOPHOSPHATASE 1"/>
    <property type="match status" value="1"/>
</dbReference>
<gene>
    <name evidence="27" type="ORF">KC01_LOCUS11580</name>
</gene>
<dbReference type="InterPro" id="IPR020550">
    <property type="entry name" value="Inositol_monophosphatase_CS"/>
</dbReference>
<evidence type="ECO:0000256" key="6">
    <source>
        <dbReference type="ARBA" id="ARBA00022490"/>
    </source>
</evidence>
<evidence type="ECO:0000256" key="11">
    <source>
        <dbReference type="ARBA" id="ARBA00049863"/>
    </source>
</evidence>
<dbReference type="InterPro" id="IPR033942">
    <property type="entry name" value="IMPase"/>
</dbReference>
<dbReference type="CDD" id="cd01639">
    <property type="entry name" value="IMPase"/>
    <property type="match status" value="1"/>
</dbReference>
<evidence type="ECO:0000256" key="2">
    <source>
        <dbReference type="ARBA" id="ARBA00004496"/>
    </source>
</evidence>
<dbReference type="GO" id="GO:0006020">
    <property type="term" value="P:inositol metabolic process"/>
    <property type="evidence" value="ECO:0007669"/>
    <property type="project" value="TreeGrafter"/>
</dbReference>
<evidence type="ECO:0000256" key="14">
    <source>
        <dbReference type="ARBA" id="ARBA00049879"/>
    </source>
</evidence>
<dbReference type="Proteomes" id="UP001497482">
    <property type="component" value="Chromosome 14"/>
</dbReference>
<comment type="subcellular location">
    <subcellularLocation>
        <location evidence="2">Cytoplasm</location>
    </subcellularLocation>
</comment>
<dbReference type="PRINTS" id="PR00377">
    <property type="entry name" value="IMPHPHTASES"/>
</dbReference>
<evidence type="ECO:0000256" key="24">
    <source>
        <dbReference type="ARBA" id="ARBA00049927"/>
    </source>
</evidence>
<feature type="binding site" evidence="25">
    <location>
        <position position="112"/>
    </location>
    <ligand>
        <name>Mg(2+)</name>
        <dbReference type="ChEBI" id="CHEBI:18420"/>
        <label>1</label>
        <note>catalytic</note>
    </ligand>
</feature>
<comment type="catalytic activity">
    <reaction evidence="18">
        <text>adenosine 2'-phosphate + H2O = adenosine + phosphate</text>
        <dbReference type="Rhea" id="RHEA:37343"/>
        <dbReference type="ChEBI" id="CHEBI:15377"/>
        <dbReference type="ChEBI" id="CHEBI:16335"/>
        <dbReference type="ChEBI" id="CHEBI:43474"/>
        <dbReference type="ChEBI" id="CHEBI:77740"/>
    </reaction>
    <physiologicalReaction direction="left-to-right" evidence="18">
        <dbReference type="Rhea" id="RHEA:37344"/>
    </physiologicalReaction>
</comment>
<dbReference type="Pfam" id="PF00459">
    <property type="entry name" value="Inositol_P"/>
    <property type="match status" value="1"/>
</dbReference>
<dbReference type="GO" id="GO:0046872">
    <property type="term" value="F:metal ion binding"/>
    <property type="evidence" value="ECO:0007669"/>
    <property type="project" value="UniProtKB-KW"/>
</dbReference>
<evidence type="ECO:0000256" key="25">
    <source>
        <dbReference type="PIRSR" id="PIRSR600760-2"/>
    </source>
</evidence>
<sequence>MDLNNDGTGGLGARAMAASHDLWQDAMDHAVAVARESGKVIQDSLQDQAQTGVQTKSSSVDLVTETDQRVEQLIIQSVKSKFPTHRFIGEESVAGGDACVLTSDPTWIIDPIDGTTNYVHRFPFVGVCIGFAVNKQVEWGVVYSAIEDKMYTARKGQGAFCNGRPLQVSAQTDVHKALVATEFGSNRDPQVVDKIFSSLRKVLTLPVHGIRGFGSAALNMCSVASSAVDLYFETGIHIWDVAAASVIVTEAGGVLLDTGGGAVDLMSRRIVAANNKTIATKIINELDVFSPKRDDDPTPDPAE</sequence>
<comment type="catalytic activity">
    <reaction evidence="24">
        <text>1D-myo-inositol 6-phosphate + H2O = myo-inositol + phosphate</text>
        <dbReference type="Rhea" id="RHEA:44160"/>
        <dbReference type="ChEBI" id="CHEBI:15377"/>
        <dbReference type="ChEBI" id="CHEBI:17268"/>
        <dbReference type="ChEBI" id="CHEBI:43474"/>
        <dbReference type="ChEBI" id="CHEBI:64841"/>
        <dbReference type="EC" id="3.1.3.25"/>
    </reaction>
    <physiologicalReaction direction="left-to-right" evidence="24">
        <dbReference type="Rhea" id="RHEA:44161"/>
    </physiologicalReaction>
</comment>
<keyword evidence="8 25" id="KW-0479">Metal-binding</keyword>
<evidence type="ECO:0000313" key="27">
    <source>
        <dbReference type="EMBL" id="CAL1580775.1"/>
    </source>
</evidence>
<evidence type="ECO:0000256" key="20">
    <source>
        <dbReference type="ARBA" id="ARBA00049907"/>
    </source>
</evidence>
<evidence type="ECO:0000256" key="3">
    <source>
        <dbReference type="ARBA" id="ARBA00005152"/>
    </source>
</evidence>
<dbReference type="SUPFAM" id="SSF56655">
    <property type="entry name" value="Carbohydrate phosphatase"/>
    <property type="match status" value="1"/>
</dbReference>
<comment type="catalytic activity">
    <reaction evidence="17">
        <text>1D-myo-inositol 2-phosphate + H2O = myo-inositol + phosphate</text>
        <dbReference type="Rhea" id="RHEA:44152"/>
        <dbReference type="ChEBI" id="CHEBI:15377"/>
        <dbReference type="ChEBI" id="CHEBI:17268"/>
        <dbReference type="ChEBI" id="CHEBI:43474"/>
        <dbReference type="ChEBI" id="CHEBI:84142"/>
        <dbReference type="EC" id="3.1.3.25"/>
    </reaction>
    <physiologicalReaction direction="left-to-right" evidence="17">
        <dbReference type="Rhea" id="RHEA:44153"/>
    </physiologicalReaction>
</comment>
<dbReference type="Gene3D" id="3.30.540.10">
    <property type="entry name" value="Fructose-1,6-Bisphosphatase, subunit A, domain 1"/>
    <property type="match status" value="1"/>
</dbReference>
<feature type="binding site" evidence="25">
    <location>
        <position position="240"/>
    </location>
    <ligand>
        <name>Mg(2+)</name>
        <dbReference type="ChEBI" id="CHEBI:18420"/>
        <label>1</label>
        <note>catalytic</note>
    </ligand>
</feature>
<evidence type="ECO:0000313" key="28">
    <source>
        <dbReference type="Proteomes" id="UP001497482"/>
    </source>
</evidence>
<comment type="catalytic activity">
    <reaction evidence="14">
        <text>1D-myo-inositol 1-phosphate + H2O = myo-inositol + phosphate</text>
        <dbReference type="Rhea" id="RHEA:27670"/>
        <dbReference type="ChEBI" id="CHEBI:15377"/>
        <dbReference type="ChEBI" id="CHEBI:17268"/>
        <dbReference type="ChEBI" id="CHEBI:43474"/>
        <dbReference type="ChEBI" id="CHEBI:58433"/>
        <dbReference type="EC" id="3.1.3.25"/>
    </reaction>
    <physiologicalReaction direction="left-to-right" evidence="14">
        <dbReference type="Rhea" id="RHEA:27671"/>
    </physiologicalReaction>
</comment>
<comment type="pathway">
    <text evidence="3 26">Polyol metabolism; myo-inositol biosynthesis; myo-inositol from D-glucose 6-phosphate: step 2/2.</text>
</comment>
<evidence type="ECO:0000256" key="4">
    <source>
        <dbReference type="ARBA" id="ARBA00009759"/>
    </source>
</evidence>
<comment type="catalytic activity">
    <reaction evidence="21">
        <text>1D-myo-inositol 3-phosphate + H2O = myo-inositol + phosphate</text>
        <dbReference type="Rhea" id="RHEA:30739"/>
        <dbReference type="ChEBI" id="CHEBI:15377"/>
        <dbReference type="ChEBI" id="CHEBI:17268"/>
        <dbReference type="ChEBI" id="CHEBI:43474"/>
        <dbReference type="ChEBI" id="CHEBI:58401"/>
        <dbReference type="EC" id="3.1.3.25"/>
    </reaction>
    <physiologicalReaction direction="left-to-right" evidence="21">
        <dbReference type="Rhea" id="RHEA:30740"/>
    </physiologicalReaction>
</comment>
<dbReference type="InterPro" id="IPR020583">
    <property type="entry name" value="Inositol_monoP_metal-BS"/>
</dbReference>
<evidence type="ECO:0000256" key="12">
    <source>
        <dbReference type="ARBA" id="ARBA00049866"/>
    </source>
</evidence>
<evidence type="ECO:0000256" key="26">
    <source>
        <dbReference type="RuleBase" id="RU364068"/>
    </source>
</evidence>
<dbReference type="GO" id="GO:0008934">
    <property type="term" value="F:inositol monophosphate 1-phosphatase activity"/>
    <property type="evidence" value="ECO:0007669"/>
    <property type="project" value="InterPro"/>
</dbReference>
<accession>A0AAV2JTE3</accession>
<protein>
    <recommendedName>
        <fullName evidence="26">Inositol-1-monophosphatase</fullName>
        <ecNumber evidence="26">3.1.3.25</ecNumber>
    </recommendedName>
</protein>
<dbReference type="InterPro" id="IPR020552">
    <property type="entry name" value="Inositol_monoPase_Li-sen"/>
</dbReference>
<dbReference type="PROSITE" id="PS00629">
    <property type="entry name" value="IMP_1"/>
    <property type="match status" value="1"/>
</dbReference>
<dbReference type="PRINTS" id="PR00378">
    <property type="entry name" value="LIIMPHPHTASE"/>
</dbReference>
<keyword evidence="6" id="KW-0963">Cytoplasm</keyword>
<evidence type="ECO:0000256" key="9">
    <source>
        <dbReference type="ARBA" id="ARBA00022801"/>
    </source>
</evidence>
<comment type="catalytic activity">
    <reaction evidence="19">
        <text>scyllo-inositol 1-phosphate + H2O = scyllo-inositol + phosphate</text>
        <dbReference type="Rhea" id="RHEA:82131"/>
        <dbReference type="ChEBI" id="CHEBI:10642"/>
        <dbReference type="ChEBI" id="CHEBI:15377"/>
        <dbReference type="ChEBI" id="CHEBI:43474"/>
        <dbReference type="ChEBI" id="CHEBI:232087"/>
    </reaction>
    <physiologicalReaction direction="left-to-right" evidence="19">
        <dbReference type="Rhea" id="RHEA:82132"/>
    </physiologicalReaction>
</comment>
<dbReference type="FunFam" id="3.30.540.10:FF:000004">
    <property type="entry name" value="Inositol-1-monophosphatase"/>
    <property type="match status" value="1"/>
</dbReference>
<evidence type="ECO:0000256" key="19">
    <source>
        <dbReference type="ARBA" id="ARBA00049900"/>
    </source>
</evidence>
<comment type="catalytic activity">
    <reaction evidence="12">
        <text>1D-myo-inositol 5-phosphate + H2O = myo-inositol + phosphate</text>
        <dbReference type="Rhea" id="RHEA:44156"/>
        <dbReference type="ChEBI" id="CHEBI:15377"/>
        <dbReference type="ChEBI" id="CHEBI:17268"/>
        <dbReference type="ChEBI" id="CHEBI:43474"/>
        <dbReference type="ChEBI" id="CHEBI:84141"/>
        <dbReference type="EC" id="3.1.3.25"/>
    </reaction>
    <physiologicalReaction direction="left-to-right" evidence="12">
        <dbReference type="Rhea" id="RHEA:44157"/>
    </physiologicalReaction>
</comment>
<keyword evidence="7" id="KW-0452">Lithium</keyword>
<dbReference type="InterPro" id="IPR000760">
    <property type="entry name" value="Inositol_monophosphatase-like"/>
</dbReference>
<dbReference type="EMBL" id="OZ035836">
    <property type="protein sequence ID" value="CAL1580775.1"/>
    <property type="molecule type" value="Genomic_DNA"/>
</dbReference>
<organism evidence="27 28">
    <name type="scientific">Knipowitschia caucasica</name>
    <name type="common">Caucasian dwarf goby</name>
    <name type="synonym">Pomatoschistus caucasicus</name>
    <dbReference type="NCBI Taxonomy" id="637954"/>
    <lineage>
        <taxon>Eukaryota</taxon>
        <taxon>Metazoa</taxon>
        <taxon>Chordata</taxon>
        <taxon>Craniata</taxon>
        <taxon>Vertebrata</taxon>
        <taxon>Euteleostomi</taxon>
        <taxon>Actinopterygii</taxon>
        <taxon>Neopterygii</taxon>
        <taxon>Teleostei</taxon>
        <taxon>Neoteleostei</taxon>
        <taxon>Acanthomorphata</taxon>
        <taxon>Gobiaria</taxon>
        <taxon>Gobiiformes</taxon>
        <taxon>Gobioidei</taxon>
        <taxon>Gobiidae</taxon>
        <taxon>Gobiinae</taxon>
        <taxon>Knipowitschia</taxon>
    </lineage>
</organism>
<comment type="catalytic activity">
    <reaction evidence="23">
        <text>glycerol 2-phosphate + H2O = glycerol + phosphate</text>
        <dbReference type="Rhea" id="RHEA:13105"/>
        <dbReference type="ChEBI" id="CHEBI:15377"/>
        <dbReference type="ChEBI" id="CHEBI:17754"/>
        <dbReference type="ChEBI" id="CHEBI:43474"/>
        <dbReference type="ChEBI" id="CHEBI:58083"/>
    </reaction>
    <physiologicalReaction direction="left-to-right" evidence="23">
        <dbReference type="Rhea" id="RHEA:13106"/>
    </physiologicalReaction>
</comment>
<reference evidence="27 28" key="1">
    <citation type="submission" date="2024-04" db="EMBL/GenBank/DDBJ databases">
        <authorList>
            <person name="Waldvogel A.-M."/>
            <person name="Schoenle A."/>
        </authorList>
    </citation>
    <scope>NUCLEOTIDE SEQUENCE [LARGE SCALE GENOMIC DNA]</scope>
</reference>
<evidence type="ECO:0000256" key="21">
    <source>
        <dbReference type="ARBA" id="ARBA00049917"/>
    </source>
</evidence>
<evidence type="ECO:0000256" key="13">
    <source>
        <dbReference type="ARBA" id="ARBA00049868"/>
    </source>
</evidence>
<comment type="catalytic activity">
    <reaction evidence="11">
        <text>1D-myo-inositol 4-phosphate + H2O = myo-inositol + phosphate</text>
        <dbReference type="Rhea" id="RHEA:30735"/>
        <dbReference type="ChEBI" id="CHEBI:15377"/>
        <dbReference type="ChEBI" id="CHEBI:17268"/>
        <dbReference type="ChEBI" id="CHEBI:43474"/>
        <dbReference type="ChEBI" id="CHEBI:58469"/>
        <dbReference type="EC" id="3.1.3.25"/>
    </reaction>
    <physiologicalReaction direction="left-to-right" evidence="11">
        <dbReference type="Rhea" id="RHEA:30736"/>
    </physiologicalReaction>
</comment>
<comment type="cofactor">
    <cofactor evidence="1 25 26">
        <name>Mg(2+)</name>
        <dbReference type="ChEBI" id="CHEBI:18420"/>
    </cofactor>
</comment>
<dbReference type="PANTHER" id="PTHR20854">
    <property type="entry name" value="INOSITOL MONOPHOSPHATASE"/>
    <property type="match status" value="1"/>
</dbReference>
<keyword evidence="28" id="KW-1185">Reference proteome</keyword>
<evidence type="ECO:0000256" key="5">
    <source>
        <dbReference type="ARBA" id="ARBA00011738"/>
    </source>
</evidence>
<feature type="binding site" evidence="25">
    <location>
        <position position="113"/>
    </location>
    <ligand>
        <name>Mg(2+)</name>
        <dbReference type="ChEBI" id="CHEBI:18420"/>
        <label>1</label>
        <note>catalytic</note>
    </ligand>
</feature>
<evidence type="ECO:0000256" key="17">
    <source>
        <dbReference type="ARBA" id="ARBA00049895"/>
    </source>
</evidence>
<dbReference type="EC" id="3.1.3.25" evidence="26"/>
<comment type="subunit">
    <text evidence="5">Homodimer.</text>
</comment>
<name>A0AAV2JTE3_KNICA</name>
<evidence type="ECO:0000256" key="16">
    <source>
        <dbReference type="ARBA" id="ARBA00049894"/>
    </source>
</evidence>
<comment type="catalytic activity">
    <reaction evidence="22">
        <text>alpha-D-glucose 1-phosphate + H2O = D-glucose + phosphate</text>
        <dbReference type="Rhea" id="RHEA:19933"/>
        <dbReference type="ChEBI" id="CHEBI:4167"/>
        <dbReference type="ChEBI" id="CHEBI:15377"/>
        <dbReference type="ChEBI" id="CHEBI:43474"/>
        <dbReference type="ChEBI" id="CHEBI:58601"/>
    </reaction>
    <physiologicalReaction direction="left-to-right" evidence="22">
        <dbReference type="Rhea" id="RHEA:19934"/>
    </physiologicalReaction>
</comment>
<evidence type="ECO:0000256" key="23">
    <source>
        <dbReference type="ARBA" id="ARBA00049925"/>
    </source>
</evidence>
<feature type="binding site" evidence="25">
    <location>
        <position position="90"/>
    </location>
    <ligand>
        <name>Mg(2+)</name>
        <dbReference type="ChEBI" id="CHEBI:18420"/>
        <label>2</label>
    </ligand>
</feature>
<keyword evidence="10 25" id="KW-0460">Magnesium</keyword>
<comment type="catalytic activity">
    <reaction evidence="13">
        <text>beta-D-fructose 1-phosphate + H2O = D-fructose + phosphate</text>
        <dbReference type="Rhea" id="RHEA:35603"/>
        <dbReference type="ChEBI" id="CHEBI:15377"/>
        <dbReference type="ChEBI" id="CHEBI:37721"/>
        <dbReference type="ChEBI" id="CHEBI:43474"/>
        <dbReference type="ChEBI" id="CHEBI:138881"/>
    </reaction>
    <physiologicalReaction direction="left-to-right" evidence="13">
        <dbReference type="Rhea" id="RHEA:35604"/>
    </physiologicalReaction>
</comment>
<evidence type="ECO:0000256" key="22">
    <source>
        <dbReference type="ARBA" id="ARBA00049919"/>
    </source>
</evidence>
<dbReference type="GO" id="GO:0007165">
    <property type="term" value="P:signal transduction"/>
    <property type="evidence" value="ECO:0007669"/>
    <property type="project" value="TreeGrafter"/>
</dbReference>